<dbReference type="AlphaFoldDB" id="A0A8B8K340"/>
<comment type="subcellular location">
    <subcellularLocation>
        <location evidence="1">Nucleus</location>
        <location evidence="1">Nucleoplasm</location>
    </subcellularLocation>
</comment>
<evidence type="ECO:0000256" key="2">
    <source>
        <dbReference type="ARBA" id="ARBA00010274"/>
    </source>
</evidence>
<keyword evidence="3 7" id="KW-0649">Protein kinase inhibitor</keyword>
<dbReference type="PANTHER" id="PTHR46776">
    <property type="entry name" value="CYCLIN-DEPENDENT KINASE INHIBITOR 4-RELATED"/>
    <property type="match status" value="1"/>
</dbReference>
<dbReference type="Gene3D" id="4.10.365.10">
    <property type="entry name" value="p27"/>
    <property type="match status" value="1"/>
</dbReference>
<comment type="similarity">
    <text evidence="2">Belongs to the CDI family. ICK/KRP subfamily.</text>
</comment>
<dbReference type="RefSeq" id="XP_027337794.1">
    <property type="nucleotide sequence ID" value="XM_027481993.1"/>
</dbReference>
<name>A0A8B8K340_ABRPR</name>
<dbReference type="InterPro" id="IPR044275">
    <property type="entry name" value="KRP"/>
</dbReference>
<feature type="domain" description="Cyclin-dependent kinase inhibitor" evidence="5">
    <location>
        <begin position="118"/>
        <end position="164"/>
    </location>
</feature>
<protein>
    <submittedName>
        <fullName evidence="7">Cyclin-dependent kinase inhibitor 4-like</fullName>
    </submittedName>
</protein>
<dbReference type="GO" id="GO:0051726">
    <property type="term" value="P:regulation of cell cycle"/>
    <property type="evidence" value="ECO:0007669"/>
    <property type="project" value="InterPro"/>
</dbReference>
<evidence type="ECO:0000256" key="3">
    <source>
        <dbReference type="ARBA" id="ARBA00023013"/>
    </source>
</evidence>
<evidence type="ECO:0000259" key="5">
    <source>
        <dbReference type="Pfam" id="PF02234"/>
    </source>
</evidence>
<evidence type="ECO:0000256" key="1">
    <source>
        <dbReference type="ARBA" id="ARBA00004642"/>
    </source>
</evidence>
<accession>A0A8B8K340</accession>
<dbReference type="GeneID" id="113851496"/>
<dbReference type="PIRSF" id="PIRSF017811">
    <property type="entry name" value="CDK_inhib_pln"/>
    <property type="match status" value="1"/>
</dbReference>
<organism evidence="6 7">
    <name type="scientific">Abrus precatorius</name>
    <name type="common">Indian licorice</name>
    <name type="synonym">Glycine abrus</name>
    <dbReference type="NCBI Taxonomy" id="3816"/>
    <lineage>
        <taxon>Eukaryota</taxon>
        <taxon>Viridiplantae</taxon>
        <taxon>Streptophyta</taxon>
        <taxon>Embryophyta</taxon>
        <taxon>Tracheophyta</taxon>
        <taxon>Spermatophyta</taxon>
        <taxon>Magnoliopsida</taxon>
        <taxon>eudicotyledons</taxon>
        <taxon>Gunneridae</taxon>
        <taxon>Pentapetalae</taxon>
        <taxon>rosids</taxon>
        <taxon>fabids</taxon>
        <taxon>Fabales</taxon>
        <taxon>Fabaceae</taxon>
        <taxon>Papilionoideae</taxon>
        <taxon>50 kb inversion clade</taxon>
        <taxon>NPAAA clade</taxon>
        <taxon>indigoferoid/millettioid clade</taxon>
        <taxon>Abreae</taxon>
        <taxon>Abrus</taxon>
    </lineage>
</organism>
<gene>
    <name evidence="7" type="primary">LOC113851496</name>
</gene>
<dbReference type="GO" id="GO:0004861">
    <property type="term" value="F:cyclin-dependent protein serine/threonine kinase inhibitor activity"/>
    <property type="evidence" value="ECO:0007669"/>
    <property type="project" value="InterPro"/>
</dbReference>
<dbReference type="Proteomes" id="UP000694853">
    <property type="component" value="Unplaced"/>
</dbReference>
<dbReference type="Pfam" id="PF02234">
    <property type="entry name" value="CDI"/>
    <property type="match status" value="1"/>
</dbReference>
<dbReference type="InterPro" id="IPR044898">
    <property type="entry name" value="CDI_dom_sf"/>
</dbReference>
<keyword evidence="4" id="KW-0131">Cell cycle</keyword>
<keyword evidence="6" id="KW-1185">Reference proteome</keyword>
<sequence>MGKCMRKSKAGGDVAVMEVSTSSPIIGVRTRAMTLALQNSHPYLQLRSRRLQKLLSPPIKKTAAAAPRVANQNVDPFFAETTLLVETKDRSTRESTPCSLLRDSNAVDTQNIHELIQRNIPTAYEMDEFFAFAEKQQQTIFMDKYNFDIVNDIPLPGRFEWVQVHN</sequence>
<reference evidence="7" key="2">
    <citation type="submission" date="2025-08" db="UniProtKB">
        <authorList>
            <consortium name="RefSeq"/>
        </authorList>
    </citation>
    <scope>IDENTIFICATION</scope>
    <source>
        <tissue evidence="7">Young leaves</tissue>
    </source>
</reference>
<evidence type="ECO:0000313" key="6">
    <source>
        <dbReference type="Proteomes" id="UP000694853"/>
    </source>
</evidence>
<dbReference type="KEGG" id="aprc:113851496"/>
<reference evidence="6" key="1">
    <citation type="journal article" date="2019" name="Toxins">
        <title>Detection of Abrin-Like and Prepropulchellin-Like Toxin Genes and Transcripts Using Whole Genome Sequencing and Full-Length Transcript Sequencing of Abrus precatorius.</title>
        <authorList>
            <person name="Hovde B.T."/>
            <person name="Daligault H.E."/>
            <person name="Hanschen E.R."/>
            <person name="Kunde Y.A."/>
            <person name="Johnson M.B."/>
            <person name="Starkenburg S.R."/>
            <person name="Johnson S.L."/>
        </authorList>
    </citation>
    <scope>NUCLEOTIDE SEQUENCE [LARGE SCALE GENOMIC DNA]</scope>
</reference>
<dbReference type="GO" id="GO:0005654">
    <property type="term" value="C:nucleoplasm"/>
    <property type="evidence" value="ECO:0007669"/>
    <property type="project" value="UniProtKB-SubCell"/>
</dbReference>
<dbReference type="InterPro" id="IPR003175">
    <property type="entry name" value="CDI_dom"/>
</dbReference>
<dbReference type="OrthoDB" id="6373236at2759"/>
<proteinExistence type="inferred from homology"/>
<evidence type="ECO:0000313" key="7">
    <source>
        <dbReference type="RefSeq" id="XP_027337794.1"/>
    </source>
</evidence>
<evidence type="ECO:0000256" key="4">
    <source>
        <dbReference type="ARBA" id="ARBA00023306"/>
    </source>
</evidence>